<protein>
    <submittedName>
        <fullName evidence="7">Blue light receptor</fullName>
    </submittedName>
</protein>
<dbReference type="PANTHER" id="PTHR45658">
    <property type="entry name" value="GATA TRANSCRIPTION FACTOR"/>
    <property type="match status" value="1"/>
</dbReference>
<dbReference type="PANTHER" id="PTHR45658:SF18">
    <property type="entry name" value="PROTEIN GAT2"/>
    <property type="match status" value="1"/>
</dbReference>
<feature type="region of interest" description="Disordered" evidence="5">
    <location>
        <begin position="367"/>
        <end position="387"/>
    </location>
</feature>
<feature type="region of interest" description="Disordered" evidence="5">
    <location>
        <begin position="95"/>
        <end position="160"/>
    </location>
</feature>
<dbReference type="Pfam" id="PF00320">
    <property type="entry name" value="GATA"/>
    <property type="match status" value="1"/>
</dbReference>
<feature type="compositionally biased region" description="Low complexity" evidence="5">
    <location>
        <begin position="112"/>
        <end position="133"/>
    </location>
</feature>
<dbReference type="PROSITE" id="PS00344">
    <property type="entry name" value="GATA_ZN_FINGER_1"/>
    <property type="match status" value="1"/>
</dbReference>
<dbReference type="GO" id="GO:0043565">
    <property type="term" value="F:sequence-specific DNA binding"/>
    <property type="evidence" value="ECO:0007669"/>
    <property type="project" value="InterPro"/>
</dbReference>
<dbReference type="EMBL" id="VWRR01000006">
    <property type="protein sequence ID" value="KAF6003441.1"/>
    <property type="molecule type" value="Genomic_DNA"/>
</dbReference>
<keyword evidence="7" id="KW-0675">Receptor</keyword>
<evidence type="ECO:0000313" key="8">
    <source>
        <dbReference type="Proteomes" id="UP000530660"/>
    </source>
</evidence>
<dbReference type="CDD" id="cd00202">
    <property type="entry name" value="ZnF_GATA"/>
    <property type="match status" value="1"/>
</dbReference>
<keyword evidence="3" id="KW-0862">Zinc</keyword>
<proteinExistence type="predicted"/>
<feature type="compositionally biased region" description="Low complexity" evidence="5">
    <location>
        <begin position="782"/>
        <end position="800"/>
    </location>
</feature>
<dbReference type="GO" id="GO:0006355">
    <property type="term" value="P:regulation of DNA-templated transcription"/>
    <property type="evidence" value="ECO:0007669"/>
    <property type="project" value="InterPro"/>
</dbReference>
<dbReference type="Gene3D" id="3.30.50.10">
    <property type="entry name" value="Erythroid Transcription Factor GATA-1, subunit A"/>
    <property type="match status" value="1"/>
</dbReference>
<organism evidence="7 8">
    <name type="scientific">Cyanidiococcus yangmingshanensis</name>
    <dbReference type="NCBI Taxonomy" id="2690220"/>
    <lineage>
        <taxon>Eukaryota</taxon>
        <taxon>Rhodophyta</taxon>
        <taxon>Bangiophyceae</taxon>
        <taxon>Cyanidiales</taxon>
        <taxon>Cyanidiaceae</taxon>
        <taxon>Cyanidiococcus</taxon>
    </lineage>
</organism>
<evidence type="ECO:0000256" key="4">
    <source>
        <dbReference type="PROSITE-ProRule" id="PRU00094"/>
    </source>
</evidence>
<accession>A0A7J7IMC0</accession>
<dbReference type="InterPro" id="IPR051140">
    <property type="entry name" value="GATA_TF"/>
</dbReference>
<keyword evidence="8" id="KW-1185">Reference proteome</keyword>
<dbReference type="InterPro" id="IPR013088">
    <property type="entry name" value="Znf_NHR/GATA"/>
</dbReference>
<feature type="region of interest" description="Disordered" evidence="5">
    <location>
        <begin position="181"/>
        <end position="203"/>
    </location>
</feature>
<dbReference type="SUPFAM" id="SSF57716">
    <property type="entry name" value="Glucocorticoid receptor-like (DNA-binding domain)"/>
    <property type="match status" value="1"/>
</dbReference>
<reference evidence="7 8" key="1">
    <citation type="journal article" date="2020" name="J. Phycol.">
        <title>Comparative genome analysis reveals Cyanidiococcus gen. nov., a new extremophilic red algal genus sister to Cyanidioschyzon (Cyanidioschyzonaceae, Rhodophyta).</title>
        <authorList>
            <person name="Liu S.-L."/>
            <person name="Chiang Y.-R."/>
            <person name="Yoon H.S."/>
            <person name="Fu H.-Y."/>
        </authorList>
    </citation>
    <scope>NUCLEOTIDE SEQUENCE [LARGE SCALE GENOMIC DNA]</scope>
    <source>
        <strain evidence="7 8">THAL066</strain>
    </source>
</reference>
<dbReference type="AlphaFoldDB" id="A0A7J7IMC0"/>
<keyword evidence="1" id="KW-0479">Metal-binding</keyword>
<dbReference type="SMART" id="SM00401">
    <property type="entry name" value="ZnF_GATA"/>
    <property type="match status" value="1"/>
</dbReference>
<feature type="region of interest" description="Disordered" evidence="5">
    <location>
        <begin position="563"/>
        <end position="584"/>
    </location>
</feature>
<dbReference type="OrthoDB" id="2162994at2759"/>
<feature type="region of interest" description="Disordered" evidence="5">
    <location>
        <begin position="763"/>
        <end position="800"/>
    </location>
</feature>
<evidence type="ECO:0000313" key="7">
    <source>
        <dbReference type="EMBL" id="KAF6003441.1"/>
    </source>
</evidence>
<feature type="compositionally biased region" description="Polar residues" evidence="5">
    <location>
        <begin position="373"/>
        <end position="382"/>
    </location>
</feature>
<evidence type="ECO:0000256" key="3">
    <source>
        <dbReference type="ARBA" id="ARBA00022833"/>
    </source>
</evidence>
<evidence type="ECO:0000259" key="6">
    <source>
        <dbReference type="PROSITE" id="PS50114"/>
    </source>
</evidence>
<dbReference type="Proteomes" id="UP000530660">
    <property type="component" value="Unassembled WGS sequence"/>
</dbReference>
<dbReference type="GO" id="GO:0008270">
    <property type="term" value="F:zinc ion binding"/>
    <property type="evidence" value="ECO:0007669"/>
    <property type="project" value="UniProtKB-KW"/>
</dbReference>
<sequence length="800" mass="85761">MVVGGLRCISCSTHDTPLWRAGPTGAKTLCNACGVKWKKGKLSLVIDGVSYSYGDAAPGTRRCRTVPRNVERVQLPSAATPKRLSNEWEQGLSEAHVDDADASPTSRAISVGQSRQLGGLGSGLRSRTAAGAGNRRGGATGRERQASRSRSQMRVSAGAPSMALPRSASWAQFGDCGWALSGVSKPGRSRRRKGTASVGSSARFGQLQRSASAVSLAPLPEFGWLPSRSGSPRQANGFGVTLFSEWSSYAAEMNHAHGDARSVSGNSLESGADNDVSVSNRSTIREENQSVAEEALLFSPDDPWSIERGPMIASWPLASTDDTEMGHQQSGDDGDGEDARSIADPRATVAEYIGWHTLSGLDSAFARDDPGMTNDTESSAFSESHRTSHREDGLMSAAEEAFMVAAVHGFCVQENDHSLGTNASNLMQRIGNPSGSIRNATMKKNASLIATERPPKSWTKSLLPPSDGVPPNPVMPRTSSGYYGSARKTFGPNQSGWALQVTQETQDLSESSSSRYPHVYGNTVLERESWNADGRAHGNGGVESSRGGHVMPAARKLEPYVGEFEENSSRAGADSPSRRAGESPIERPVLTDLLELAPTSREVQTATQLLAAIPPLPTSRDMTKTSSIMALVRDAQHPFSKLYAVGVYRLASLMARFPPDSCNTLSEEAYIRAFVADQASCSICSAQTAAATHGRLDMQRAHSLALQGFYYDPHAYRRAVAAFRNMYAVSELNSFAIDEFFRVFMYDTRVALAKQRTLCQSSPAHSCHRHSSTTGPMHQDLNAVANNSESSSSSALRSKA</sequence>
<keyword evidence="2 4" id="KW-0863">Zinc-finger</keyword>
<evidence type="ECO:0000256" key="2">
    <source>
        <dbReference type="ARBA" id="ARBA00022771"/>
    </source>
</evidence>
<dbReference type="PROSITE" id="PS50114">
    <property type="entry name" value="GATA_ZN_FINGER_2"/>
    <property type="match status" value="1"/>
</dbReference>
<feature type="region of interest" description="Disordered" evidence="5">
    <location>
        <begin position="317"/>
        <end position="340"/>
    </location>
</feature>
<feature type="region of interest" description="Disordered" evidence="5">
    <location>
        <begin position="259"/>
        <end position="280"/>
    </location>
</feature>
<feature type="domain" description="GATA-type" evidence="6">
    <location>
        <begin position="2"/>
        <end position="38"/>
    </location>
</feature>
<gene>
    <name evidence="7" type="primary">WC2</name>
    <name evidence="7" type="ORF">F1559_000170</name>
</gene>
<evidence type="ECO:0000256" key="5">
    <source>
        <dbReference type="SAM" id="MobiDB-lite"/>
    </source>
</evidence>
<evidence type="ECO:0000256" key="1">
    <source>
        <dbReference type="ARBA" id="ARBA00022723"/>
    </source>
</evidence>
<name>A0A7J7IMC0_9RHOD</name>
<comment type="caution">
    <text evidence="7">The sequence shown here is derived from an EMBL/GenBank/DDBJ whole genome shotgun (WGS) entry which is preliminary data.</text>
</comment>
<feature type="region of interest" description="Disordered" evidence="5">
    <location>
        <begin position="453"/>
        <end position="473"/>
    </location>
</feature>
<dbReference type="InterPro" id="IPR000679">
    <property type="entry name" value="Znf_GATA"/>
</dbReference>